<keyword evidence="1" id="KW-0812">Transmembrane</keyword>
<keyword evidence="3" id="KW-1185">Reference proteome</keyword>
<evidence type="ECO:0000256" key="1">
    <source>
        <dbReference type="SAM" id="Phobius"/>
    </source>
</evidence>
<accession>E0I2X9</accession>
<dbReference type="STRING" id="717606.PaecuDRAFT_0154"/>
<evidence type="ECO:0000313" key="3">
    <source>
        <dbReference type="Proteomes" id="UP000005387"/>
    </source>
</evidence>
<dbReference type="RefSeq" id="WP_006036172.1">
    <property type="nucleotide sequence ID" value="NZ_AEDD01000001.1"/>
</dbReference>
<proteinExistence type="predicted"/>
<dbReference type="EMBL" id="AEDD01000001">
    <property type="protein sequence ID" value="EFM12643.1"/>
    <property type="molecule type" value="Genomic_DNA"/>
</dbReference>
<sequence>MDPKATLIFIIAAFVLGGVILMNRNNMPASLRRPLALSAIVFILFAFFLIVYSLTTMGS</sequence>
<evidence type="ECO:0008006" key="4">
    <source>
        <dbReference type="Google" id="ProtNLM"/>
    </source>
</evidence>
<gene>
    <name evidence="2" type="ORF">PaecuDRAFT_0154</name>
</gene>
<dbReference type="OrthoDB" id="2627968at2"/>
<dbReference type="AlphaFoldDB" id="E0I2X9"/>
<reference evidence="2 3" key="1">
    <citation type="submission" date="2010-07" db="EMBL/GenBank/DDBJ databases">
        <title>The draft genome of Paenibacillus curdlanolyticus YK9.</title>
        <authorList>
            <consortium name="US DOE Joint Genome Institute (JGI-PGF)"/>
            <person name="Lucas S."/>
            <person name="Copeland A."/>
            <person name="Lapidus A."/>
            <person name="Cheng J.-F."/>
            <person name="Bruce D."/>
            <person name="Goodwin L."/>
            <person name="Pitluck S."/>
            <person name="Land M.L."/>
            <person name="Hauser L."/>
            <person name="Chang Y.-J."/>
            <person name="Jeffries C."/>
            <person name="Anderson I.J."/>
            <person name="Johnson E."/>
            <person name="Loganathan U."/>
            <person name="Mulhopadhyay B."/>
            <person name="Kyrpides N."/>
            <person name="Woyke T.J."/>
        </authorList>
    </citation>
    <scope>NUCLEOTIDE SEQUENCE [LARGE SCALE GENOMIC DNA]</scope>
    <source>
        <strain evidence="2 3">YK9</strain>
    </source>
</reference>
<keyword evidence="1" id="KW-1133">Transmembrane helix</keyword>
<dbReference type="Proteomes" id="UP000005387">
    <property type="component" value="Unassembled WGS sequence"/>
</dbReference>
<organism evidence="2 3">
    <name type="scientific">Paenibacillus curdlanolyticus YK9</name>
    <dbReference type="NCBI Taxonomy" id="717606"/>
    <lineage>
        <taxon>Bacteria</taxon>
        <taxon>Bacillati</taxon>
        <taxon>Bacillota</taxon>
        <taxon>Bacilli</taxon>
        <taxon>Bacillales</taxon>
        <taxon>Paenibacillaceae</taxon>
        <taxon>Paenibacillus</taxon>
    </lineage>
</organism>
<feature type="transmembrane region" description="Helical" evidence="1">
    <location>
        <begin position="35"/>
        <end position="54"/>
    </location>
</feature>
<keyword evidence="1" id="KW-0472">Membrane</keyword>
<evidence type="ECO:0000313" key="2">
    <source>
        <dbReference type="EMBL" id="EFM12643.1"/>
    </source>
</evidence>
<protein>
    <recommendedName>
        <fullName evidence="4">Signal transduction histidine kinase</fullName>
    </recommendedName>
</protein>
<feature type="transmembrane region" description="Helical" evidence="1">
    <location>
        <begin position="6"/>
        <end position="23"/>
    </location>
</feature>
<name>E0I2X9_9BACL</name>